<comment type="caution">
    <text evidence="2">The sequence shown here is derived from an EMBL/GenBank/DDBJ whole genome shotgun (WGS) entry which is preliminary data.</text>
</comment>
<feature type="transmembrane region" description="Helical" evidence="1">
    <location>
        <begin position="131"/>
        <end position="148"/>
    </location>
</feature>
<dbReference type="Proteomes" id="UP000177763">
    <property type="component" value="Unassembled WGS sequence"/>
</dbReference>
<feature type="transmembrane region" description="Helical" evidence="1">
    <location>
        <begin position="377"/>
        <end position="396"/>
    </location>
</feature>
<gene>
    <name evidence="2" type="ORF">A3H26_02155</name>
</gene>
<feature type="transmembrane region" description="Helical" evidence="1">
    <location>
        <begin position="177"/>
        <end position="193"/>
    </location>
</feature>
<accession>A0A1F4VJ45</accession>
<reference evidence="2 3" key="1">
    <citation type="journal article" date="2016" name="Nat. Commun.">
        <title>Thousands of microbial genomes shed light on interconnected biogeochemical processes in an aquifer system.</title>
        <authorList>
            <person name="Anantharaman K."/>
            <person name="Brown C.T."/>
            <person name="Hug L.A."/>
            <person name="Sharon I."/>
            <person name="Castelle C.J."/>
            <person name="Probst A.J."/>
            <person name="Thomas B.C."/>
            <person name="Singh A."/>
            <person name="Wilkins M.J."/>
            <person name="Karaoz U."/>
            <person name="Brodie E.L."/>
            <person name="Williams K.H."/>
            <person name="Hubbard S.S."/>
            <person name="Banfield J.F."/>
        </authorList>
    </citation>
    <scope>NUCLEOTIDE SEQUENCE [LARGE SCALE GENOMIC DNA]</scope>
</reference>
<evidence type="ECO:0000313" key="2">
    <source>
        <dbReference type="EMBL" id="OGC57221.1"/>
    </source>
</evidence>
<evidence type="ECO:0000256" key="1">
    <source>
        <dbReference type="SAM" id="Phobius"/>
    </source>
</evidence>
<organism evidence="2 3">
    <name type="scientific">candidate division WWE3 bacterium RIFCSPLOWO2_12_FULL_36_10</name>
    <dbReference type="NCBI Taxonomy" id="1802630"/>
    <lineage>
        <taxon>Bacteria</taxon>
        <taxon>Katanobacteria</taxon>
    </lineage>
</organism>
<feature type="transmembrane region" description="Helical" evidence="1">
    <location>
        <begin position="289"/>
        <end position="313"/>
    </location>
</feature>
<dbReference type="STRING" id="1802630.A3H26_02155"/>
<feature type="transmembrane region" description="Helical" evidence="1">
    <location>
        <begin position="350"/>
        <end position="371"/>
    </location>
</feature>
<feature type="transmembrane region" description="Helical" evidence="1">
    <location>
        <begin position="230"/>
        <end position="251"/>
    </location>
</feature>
<sequence length="725" mass="83804">MEMENRKSNSNYILPIFIFTIIVAVALTLPVFTKVGPHADEYQFYFNAFKIMAGQELHNYLHVAFTEYLLAGFFSIVNIVTTSGVNFPQGDPSLATYFYGRIFGLIFYLAIFLLGVIILQKGENKLKPRSVVFSILYFGSIGVFERAFRANSDFMLVFVFLNFVILSFWFHKIKASNLKFFILNLLFIFIGTFTNFKFLYLAVPLVLINFILPFFVYKYQTSSSDQLSKLYKIILYGFILPASVLVLWAIFMPKPFNYIKYWYSIEKTIVHGTKFDFDYPGQSFGSWKVYIFDLFAEYLGFNVLLAFVFLLAFSYKYSGWKIISVFWNKFKKQFDVEAIKEGNIYRLTEVILLACFITYYLGVSTAVVHWSRWGVPLGVLAMLILSPVVEYLIFSLVEYKNKFNFTALILFSVFLAIVLRIFLTIDLYRSDFPKKDGWGSTYKTIDKFLAGRGISATDGSKKAAWFTGYTGNIGNFSLENIIDPINSEVKYIFWPYWNLTVLYSDKNVDLGTHNQRAIIDTYGKKVMYGFPTFISYYTHFIALVSNKYLRLTYIPEIEGMIEPQYGILELKETPKELRLSYDVGFKDMSHYNSFYSLYFNMKTLKDGYMYPPCYSYPDTVSAQTGKFILPPPEFGIGGRTAGLYCHSTRFRILLKGEYRIRVEGLPNDSEGLQRVFSNMAGYEWDPITKTITFSNPSTTIPGDFGVATKEKSIPNLKFRIFYVSD</sequence>
<feature type="transmembrane region" description="Helical" evidence="1">
    <location>
        <begin position="199"/>
        <end position="218"/>
    </location>
</feature>
<keyword evidence="1" id="KW-0472">Membrane</keyword>
<feature type="transmembrane region" description="Helical" evidence="1">
    <location>
        <begin position="154"/>
        <end position="170"/>
    </location>
</feature>
<feature type="transmembrane region" description="Helical" evidence="1">
    <location>
        <begin position="12"/>
        <end position="32"/>
    </location>
</feature>
<name>A0A1F4VJ45_UNCKA</name>
<protein>
    <submittedName>
        <fullName evidence="2">Uncharacterized protein</fullName>
    </submittedName>
</protein>
<feature type="transmembrane region" description="Helical" evidence="1">
    <location>
        <begin position="98"/>
        <end position="119"/>
    </location>
</feature>
<dbReference type="EMBL" id="MEVN01000019">
    <property type="protein sequence ID" value="OGC57221.1"/>
    <property type="molecule type" value="Genomic_DNA"/>
</dbReference>
<keyword evidence="1" id="KW-1133">Transmembrane helix</keyword>
<keyword evidence="1" id="KW-0812">Transmembrane</keyword>
<evidence type="ECO:0000313" key="3">
    <source>
        <dbReference type="Proteomes" id="UP000177763"/>
    </source>
</evidence>
<dbReference type="AlphaFoldDB" id="A0A1F4VJ45"/>
<feature type="transmembrane region" description="Helical" evidence="1">
    <location>
        <begin position="403"/>
        <end position="423"/>
    </location>
</feature>
<proteinExistence type="predicted"/>